<keyword evidence="2" id="KW-1185">Reference proteome</keyword>
<dbReference type="Proteomes" id="UP001234297">
    <property type="component" value="Chromosome 5"/>
</dbReference>
<gene>
    <name evidence="1" type="ORF">MRB53_016269</name>
</gene>
<comment type="caution">
    <text evidence="1">The sequence shown here is derived from an EMBL/GenBank/DDBJ whole genome shotgun (WGS) entry which is preliminary data.</text>
</comment>
<organism evidence="1 2">
    <name type="scientific">Persea americana</name>
    <name type="common">Avocado</name>
    <dbReference type="NCBI Taxonomy" id="3435"/>
    <lineage>
        <taxon>Eukaryota</taxon>
        <taxon>Viridiplantae</taxon>
        <taxon>Streptophyta</taxon>
        <taxon>Embryophyta</taxon>
        <taxon>Tracheophyta</taxon>
        <taxon>Spermatophyta</taxon>
        <taxon>Magnoliopsida</taxon>
        <taxon>Magnoliidae</taxon>
        <taxon>Laurales</taxon>
        <taxon>Lauraceae</taxon>
        <taxon>Persea</taxon>
    </lineage>
</organism>
<protein>
    <submittedName>
        <fullName evidence="1">Uncharacterized protein</fullName>
    </submittedName>
</protein>
<proteinExistence type="predicted"/>
<dbReference type="EMBL" id="CM056813">
    <property type="protein sequence ID" value="KAJ8639575.1"/>
    <property type="molecule type" value="Genomic_DNA"/>
</dbReference>
<accession>A0ACC2M1R1</accession>
<evidence type="ECO:0000313" key="1">
    <source>
        <dbReference type="EMBL" id="KAJ8639575.1"/>
    </source>
</evidence>
<sequence>MCYDSCAELQNRSMKPPTSSKPARKTRTKTRKPKYVSLKEELSPESSESGQMTTQYPQLTLFPLHPENLFEEKEAHDHVDYFFDQEEGTGATSLTGILGDGGGAALAEEEEEEEGSISPSLTSAYGAQDSEGSEWLEQAALRQRERDVSEEKWVVYSEVVERKRSREEMGGVCYRAQGLLLKLDYEEILNAWSDKGPLYIEGETPPQTVPDLAQDSANVYMDVGCMRGNAKQLWNVPDDGSSVIEDGGEGKMAHREARVMRYKEKRQSRLFSKRIRYEVRKINAEKRPRLKGRFVKRKTEDQIEV</sequence>
<name>A0ACC2M1R1_PERAE</name>
<evidence type="ECO:0000313" key="2">
    <source>
        <dbReference type="Proteomes" id="UP001234297"/>
    </source>
</evidence>
<reference evidence="1 2" key="1">
    <citation type="journal article" date="2022" name="Hortic Res">
        <title>A haplotype resolved chromosomal level avocado genome allows analysis of novel avocado genes.</title>
        <authorList>
            <person name="Nath O."/>
            <person name="Fletcher S.J."/>
            <person name="Hayward A."/>
            <person name="Shaw L.M."/>
            <person name="Masouleh A.K."/>
            <person name="Furtado A."/>
            <person name="Henry R.J."/>
            <person name="Mitter N."/>
        </authorList>
    </citation>
    <scope>NUCLEOTIDE SEQUENCE [LARGE SCALE GENOMIC DNA]</scope>
    <source>
        <strain evidence="2">cv. Hass</strain>
    </source>
</reference>